<evidence type="ECO:0000313" key="2">
    <source>
        <dbReference type="Proteomes" id="UP000752696"/>
    </source>
</evidence>
<protein>
    <submittedName>
        <fullName evidence="1">Uncharacterized protein</fullName>
    </submittedName>
</protein>
<sequence>MDPWRKITNRTSTVFSSMVQRYLSETRDTHQFRRKDIDIYTYLFIIKMFDVLTKSFQSFGFCVNDFVHESQERKIPRTRGITVENFHL</sequence>
<evidence type="ECO:0000313" key="1">
    <source>
        <dbReference type="EMBL" id="CAD1478640.1"/>
    </source>
</evidence>
<comment type="caution">
    <text evidence="1">The sequence shown here is derived from an EMBL/GenBank/DDBJ whole genome shotgun (WGS) entry which is preliminary data.</text>
</comment>
<dbReference type="AlphaFoldDB" id="A0A6V7HII1"/>
<reference evidence="1" key="1">
    <citation type="submission" date="2020-07" db="EMBL/GenBank/DDBJ databases">
        <authorList>
            <person name="Nazaruddin N."/>
        </authorList>
    </citation>
    <scope>NUCLEOTIDE SEQUENCE</scope>
</reference>
<name>A0A6V7HII1_9HYME</name>
<keyword evidence="2" id="KW-1185">Reference proteome</keyword>
<gene>
    <name evidence="1" type="ORF">MHI_LOCUS807066</name>
</gene>
<dbReference type="EMBL" id="CAJDYZ010010912">
    <property type="protein sequence ID" value="CAD1478640.1"/>
    <property type="molecule type" value="Genomic_DNA"/>
</dbReference>
<accession>A0A6V7HII1</accession>
<dbReference type="Proteomes" id="UP000752696">
    <property type="component" value="Unassembled WGS sequence"/>
</dbReference>
<proteinExistence type="predicted"/>
<organism evidence="1 2">
    <name type="scientific">Heterotrigona itama</name>
    <dbReference type="NCBI Taxonomy" id="395501"/>
    <lineage>
        <taxon>Eukaryota</taxon>
        <taxon>Metazoa</taxon>
        <taxon>Ecdysozoa</taxon>
        <taxon>Arthropoda</taxon>
        <taxon>Hexapoda</taxon>
        <taxon>Insecta</taxon>
        <taxon>Pterygota</taxon>
        <taxon>Neoptera</taxon>
        <taxon>Endopterygota</taxon>
        <taxon>Hymenoptera</taxon>
        <taxon>Apocrita</taxon>
        <taxon>Aculeata</taxon>
        <taxon>Apoidea</taxon>
        <taxon>Anthophila</taxon>
        <taxon>Apidae</taxon>
        <taxon>Heterotrigona</taxon>
    </lineage>
</organism>